<feature type="transmembrane region" description="Helical" evidence="7">
    <location>
        <begin position="349"/>
        <end position="375"/>
    </location>
</feature>
<comment type="caution">
    <text evidence="9">The sequence shown here is derived from an EMBL/GenBank/DDBJ whole genome shotgun (WGS) entry which is preliminary data.</text>
</comment>
<comment type="subcellular location">
    <subcellularLocation>
        <location evidence="1">Cell membrane</location>
        <topology evidence="1">Multi-pass membrane protein</topology>
    </subcellularLocation>
</comment>
<dbReference type="InterPro" id="IPR051788">
    <property type="entry name" value="MFS_Transporter"/>
</dbReference>
<dbReference type="Gene3D" id="1.20.1250.20">
    <property type="entry name" value="MFS general substrate transporter like domains"/>
    <property type="match status" value="2"/>
</dbReference>
<feature type="transmembrane region" description="Helical" evidence="7">
    <location>
        <begin position="41"/>
        <end position="60"/>
    </location>
</feature>
<feature type="transmembrane region" description="Helical" evidence="7">
    <location>
        <begin position="249"/>
        <end position="269"/>
    </location>
</feature>
<evidence type="ECO:0000256" key="3">
    <source>
        <dbReference type="ARBA" id="ARBA00022448"/>
    </source>
</evidence>
<evidence type="ECO:0000256" key="6">
    <source>
        <dbReference type="ARBA" id="ARBA00023136"/>
    </source>
</evidence>
<keyword evidence="3" id="KW-0813">Transport</keyword>
<dbReference type="InterPro" id="IPR036259">
    <property type="entry name" value="MFS_trans_sf"/>
</dbReference>
<evidence type="ECO:0000256" key="7">
    <source>
        <dbReference type="SAM" id="Phobius"/>
    </source>
</evidence>
<sequence>MTGFLLLTVIYIAFISLGLPDALLGVSWPLMHVEFNAPISMAGWIFMTIAAGTILSSLLSGRLLERFDTKQVTFGSGLVTAMCLLGFYAAPSLIWLFVLSIPLGLGAGAVDAALNHYVAENYKAHHMNWLHCFWGVGATGGPLVMAGVLTESGWRDGYLIVALIQFALAFLLLLSFPLWKRENKTEPSPLERQETAVTALERKMPKGLSYALATFLLYCGIEALIGLWASSYLVQMKQFSVATAATWVSIYYGSITLGRFLSGFLSFRFTNRQMIRLGQTLALIGSLVFLIPATGAMLVGLIFIGLGLAPIYPSMLHETPQRFGKERAKRLMGFQMAFAYTGSTFLPPLFGLIVSQTSLGLFPLVTVLIMLGMLWNTERLNLIMHQPSKEELT</sequence>
<dbReference type="PANTHER" id="PTHR23514">
    <property type="entry name" value="BYPASS OF STOP CODON PROTEIN 6"/>
    <property type="match status" value="1"/>
</dbReference>
<gene>
    <name evidence="9" type="ORF">QR695_09595</name>
</gene>
<evidence type="ECO:0000313" key="10">
    <source>
        <dbReference type="Proteomes" id="UP001230807"/>
    </source>
</evidence>
<keyword evidence="10" id="KW-1185">Reference proteome</keyword>
<feature type="transmembrane region" description="Helical" evidence="7">
    <location>
        <begin position="208"/>
        <end position="229"/>
    </location>
</feature>
<dbReference type="SUPFAM" id="SSF103473">
    <property type="entry name" value="MFS general substrate transporter"/>
    <property type="match status" value="1"/>
</dbReference>
<keyword evidence="4 7" id="KW-0812">Transmembrane</keyword>
<feature type="transmembrane region" description="Helical" evidence="7">
    <location>
        <begin position="126"/>
        <end position="145"/>
    </location>
</feature>
<keyword evidence="5 7" id="KW-1133">Transmembrane helix</keyword>
<dbReference type="InterPro" id="IPR011701">
    <property type="entry name" value="MFS"/>
</dbReference>
<evidence type="ECO:0000256" key="2">
    <source>
        <dbReference type="ARBA" id="ARBA00008335"/>
    </source>
</evidence>
<dbReference type="PROSITE" id="PS50850">
    <property type="entry name" value="MFS"/>
    <property type="match status" value="1"/>
</dbReference>
<accession>A0ABT7MPX8</accession>
<evidence type="ECO:0000256" key="4">
    <source>
        <dbReference type="ARBA" id="ARBA00022692"/>
    </source>
</evidence>
<evidence type="ECO:0000259" key="8">
    <source>
        <dbReference type="PROSITE" id="PS50850"/>
    </source>
</evidence>
<feature type="domain" description="Major facilitator superfamily (MFS) profile" evidence="8">
    <location>
        <begin position="6"/>
        <end position="384"/>
    </location>
</feature>
<dbReference type="RefSeq" id="WP_214720422.1">
    <property type="nucleotide sequence ID" value="NZ_CP183077.1"/>
</dbReference>
<feature type="transmembrane region" description="Helical" evidence="7">
    <location>
        <begin position="72"/>
        <end position="88"/>
    </location>
</feature>
<feature type="transmembrane region" description="Helical" evidence="7">
    <location>
        <begin position="281"/>
        <end position="312"/>
    </location>
</feature>
<reference evidence="9 10" key="1">
    <citation type="submission" date="2023-06" db="EMBL/GenBank/DDBJ databases">
        <title>Influencing factors and mechanism of Cr(VI) reduction by facultative anaerobic Exiguobacterium sp. PY14.</title>
        <authorList>
            <person name="Zou L."/>
        </authorList>
    </citation>
    <scope>NUCLEOTIDE SEQUENCE [LARGE SCALE GENOMIC DNA]</scope>
    <source>
        <strain evidence="9 10">PY14</strain>
    </source>
</reference>
<feature type="transmembrane region" description="Helical" evidence="7">
    <location>
        <begin position="157"/>
        <end position="179"/>
    </location>
</feature>
<evidence type="ECO:0000313" key="9">
    <source>
        <dbReference type="EMBL" id="MDL5377255.1"/>
    </source>
</evidence>
<dbReference type="EMBL" id="JASWER010000007">
    <property type="protein sequence ID" value="MDL5377255.1"/>
    <property type="molecule type" value="Genomic_DNA"/>
</dbReference>
<comment type="similarity">
    <text evidence="2">Belongs to the major facilitator superfamily.</text>
</comment>
<name>A0ABT7MPX8_9BACL</name>
<proteinExistence type="inferred from homology"/>
<dbReference type="Proteomes" id="UP001230807">
    <property type="component" value="Unassembled WGS sequence"/>
</dbReference>
<evidence type="ECO:0000256" key="5">
    <source>
        <dbReference type="ARBA" id="ARBA00022989"/>
    </source>
</evidence>
<evidence type="ECO:0000256" key="1">
    <source>
        <dbReference type="ARBA" id="ARBA00004651"/>
    </source>
</evidence>
<keyword evidence="6 7" id="KW-0472">Membrane</keyword>
<protein>
    <submittedName>
        <fullName evidence="9">MFS transporter</fullName>
    </submittedName>
</protein>
<dbReference type="PANTHER" id="PTHR23514:SF3">
    <property type="entry name" value="BYPASS OF STOP CODON PROTEIN 6"/>
    <property type="match status" value="1"/>
</dbReference>
<dbReference type="Pfam" id="PF07690">
    <property type="entry name" value="MFS_1"/>
    <property type="match status" value="2"/>
</dbReference>
<dbReference type="InterPro" id="IPR020846">
    <property type="entry name" value="MFS_dom"/>
</dbReference>
<feature type="transmembrane region" description="Helical" evidence="7">
    <location>
        <begin position="94"/>
        <end position="114"/>
    </location>
</feature>
<organism evidence="9 10">
    <name type="scientific">Exiguobacterium mexicanum</name>
    <dbReference type="NCBI Taxonomy" id="340146"/>
    <lineage>
        <taxon>Bacteria</taxon>
        <taxon>Bacillati</taxon>
        <taxon>Bacillota</taxon>
        <taxon>Bacilli</taxon>
        <taxon>Bacillales</taxon>
        <taxon>Bacillales Family XII. Incertae Sedis</taxon>
        <taxon>Exiguobacterium</taxon>
    </lineage>
</organism>